<organism evidence="3 4">
    <name type="scientific">Paenibacillus woosongensis</name>
    <dbReference type="NCBI Taxonomy" id="307580"/>
    <lineage>
        <taxon>Bacteria</taxon>
        <taxon>Bacillati</taxon>
        <taxon>Bacillota</taxon>
        <taxon>Bacilli</taxon>
        <taxon>Bacillales</taxon>
        <taxon>Paenibacillaceae</taxon>
        <taxon>Paenibacillus</taxon>
    </lineage>
</organism>
<dbReference type="GO" id="GO:0016616">
    <property type="term" value="F:oxidoreductase activity, acting on the CH-OH group of donors, NAD or NADP as acceptor"/>
    <property type="evidence" value="ECO:0007669"/>
    <property type="project" value="TreeGrafter"/>
</dbReference>
<evidence type="ECO:0000256" key="1">
    <source>
        <dbReference type="ARBA" id="ARBA00006484"/>
    </source>
</evidence>
<dbReference type="Gene3D" id="3.40.50.720">
    <property type="entry name" value="NAD(P)-binding Rossmann-like Domain"/>
    <property type="match status" value="1"/>
</dbReference>
<evidence type="ECO:0000313" key="3">
    <source>
        <dbReference type="EMBL" id="MUG43708.1"/>
    </source>
</evidence>
<protein>
    <submittedName>
        <fullName evidence="3">SDR family oxidoreductase</fullName>
    </submittedName>
</protein>
<dbReference type="PANTHER" id="PTHR42760">
    <property type="entry name" value="SHORT-CHAIN DEHYDROGENASES/REDUCTASES FAMILY MEMBER"/>
    <property type="match status" value="1"/>
</dbReference>
<accession>A0A7X3CL16</accession>
<name>A0A7X3CL16_9BACL</name>
<keyword evidence="2" id="KW-0560">Oxidoreductase</keyword>
<dbReference type="InterPro" id="IPR002347">
    <property type="entry name" value="SDR_fam"/>
</dbReference>
<dbReference type="FunFam" id="3.40.50.720:FF:000084">
    <property type="entry name" value="Short-chain dehydrogenase reductase"/>
    <property type="match status" value="1"/>
</dbReference>
<dbReference type="OrthoDB" id="9787298at2"/>
<dbReference type="PRINTS" id="PR00080">
    <property type="entry name" value="SDRFAMILY"/>
</dbReference>
<dbReference type="Proteomes" id="UP000447876">
    <property type="component" value="Unassembled WGS sequence"/>
</dbReference>
<dbReference type="EMBL" id="WNZW01000001">
    <property type="protein sequence ID" value="MUG43708.1"/>
    <property type="molecule type" value="Genomic_DNA"/>
</dbReference>
<dbReference type="RefSeq" id="WP_155609176.1">
    <property type="nucleotide sequence ID" value="NZ_WNZW01000001.1"/>
</dbReference>
<dbReference type="SUPFAM" id="SSF51735">
    <property type="entry name" value="NAD(P)-binding Rossmann-fold domains"/>
    <property type="match status" value="1"/>
</dbReference>
<dbReference type="Pfam" id="PF13561">
    <property type="entry name" value="adh_short_C2"/>
    <property type="match status" value="1"/>
</dbReference>
<evidence type="ECO:0000256" key="2">
    <source>
        <dbReference type="ARBA" id="ARBA00023002"/>
    </source>
</evidence>
<dbReference type="InterPro" id="IPR036291">
    <property type="entry name" value="NAD(P)-bd_dom_sf"/>
</dbReference>
<proteinExistence type="inferred from homology"/>
<dbReference type="PRINTS" id="PR00081">
    <property type="entry name" value="GDHRDH"/>
</dbReference>
<reference evidence="3 4" key="1">
    <citation type="submission" date="2019-11" db="EMBL/GenBank/DDBJ databases">
        <title>Draft genome sequences of five Paenibacillus species of dairy origin.</title>
        <authorList>
            <person name="Olajide A.M."/>
            <person name="Chen S."/>
            <person name="Lapointe G."/>
        </authorList>
    </citation>
    <scope>NUCLEOTIDE SEQUENCE [LARGE SCALE GENOMIC DNA]</scope>
    <source>
        <strain evidence="3 4">12CR55</strain>
    </source>
</reference>
<evidence type="ECO:0000313" key="4">
    <source>
        <dbReference type="Proteomes" id="UP000447876"/>
    </source>
</evidence>
<comment type="caution">
    <text evidence="3">The sequence shown here is derived from an EMBL/GenBank/DDBJ whole genome shotgun (WGS) entry which is preliminary data.</text>
</comment>
<dbReference type="AlphaFoldDB" id="A0A7X3CL16"/>
<comment type="similarity">
    <text evidence="1">Belongs to the short-chain dehydrogenases/reductases (SDR) family.</text>
</comment>
<dbReference type="GO" id="GO:0008206">
    <property type="term" value="P:bile acid metabolic process"/>
    <property type="evidence" value="ECO:0007669"/>
    <property type="project" value="UniProtKB-ARBA"/>
</dbReference>
<gene>
    <name evidence="3" type="ORF">GNP95_01610</name>
</gene>
<sequence>MLLNEKVIVTGAASGIGKEIVQLCLREGASIIACDINEHKLHELESSIDAQGTLTTYQLDVSNYSQVAAFFAYVAEKHCDVNGLVNNAGIYLAKSIMDYQEHEISTVMDVNIKGAVYFSQMFGKLLIGNESNRRKGTIVNISSVSGIEGSSDAVYGLSKAALLGLTKSCAMNFSPYIRVNAVAPTMVNTSMMDVIPDWRKQEYLSHQLIDSPVLPEDVAETVIFLLSEKSRHYTGATFDLNNGSYLR</sequence>
<dbReference type="CDD" id="cd05233">
    <property type="entry name" value="SDR_c"/>
    <property type="match status" value="1"/>
</dbReference>